<dbReference type="EMBL" id="JBHSLL010000012">
    <property type="protein sequence ID" value="MFC5384988.1"/>
    <property type="molecule type" value="Genomic_DNA"/>
</dbReference>
<dbReference type="Proteomes" id="UP001596016">
    <property type="component" value="Unassembled WGS sequence"/>
</dbReference>
<proteinExistence type="predicted"/>
<gene>
    <name evidence="2" type="ORF">ACFPLB_03310</name>
</gene>
<feature type="transmembrane region" description="Helical" evidence="1">
    <location>
        <begin position="359"/>
        <end position="379"/>
    </location>
</feature>
<reference evidence="3" key="1">
    <citation type="journal article" date="2019" name="Int. J. Syst. Evol. Microbiol.">
        <title>The Global Catalogue of Microorganisms (GCM) 10K type strain sequencing project: providing services to taxonomists for standard genome sequencing and annotation.</title>
        <authorList>
            <consortium name="The Broad Institute Genomics Platform"/>
            <consortium name="The Broad Institute Genome Sequencing Center for Infectious Disease"/>
            <person name="Wu L."/>
            <person name="Ma J."/>
        </authorList>
    </citation>
    <scope>NUCLEOTIDE SEQUENCE [LARGE SCALE GENOMIC DNA]</scope>
    <source>
        <strain evidence="3">CGMCC 4.1415</strain>
    </source>
</reference>
<protein>
    <submittedName>
        <fullName evidence="2">VpsF family polysaccharide biosynthesis protein</fullName>
    </submittedName>
</protein>
<dbReference type="NCBIfam" id="NF038256">
    <property type="entry name" value="exopoly_VpsF"/>
    <property type="match status" value="1"/>
</dbReference>
<feature type="transmembrane region" description="Helical" evidence="1">
    <location>
        <begin position="29"/>
        <end position="53"/>
    </location>
</feature>
<sequence length="461" mass="50092">MTAKQTMGRVSLDHMGPTSAKGRGLVDALVFMGAVALFSLSGFALEFFGIPYYSSGGSIITKIHPATYLFVGALGLAVIANPNPAGYLFGLMTRCLGSVFLLAGSVLLWIFISRYKGDQPTSFLIDSIMVAAIICMLFADMEKRARLNIARAIHILMVVNCCLSIVEGLSGWRLFPFILGDIEQEWEYRATALLGHPLIGALTTGVYTIVLMTVRDVRGLGKRWRLPMILLCLVAMPFIGSRASFAIVYATAAVVVVLHFVGFLRGSPVSLRKLTAVLLLLPLSVLAVLAIYQTGIFDNFINRFIDDGGSARTRFDLFNLFRDLSLPNLLTGYRMVNLDTQIRLSGLYEGIENSWAGHAARYGIVITIVLWCGVGAWFIDMLRSAGRGALLPLAYIFLILSTTVGISGKTNMMSLPPLVLLALIGTPLWPRIARTQAPVSNDILMRIGCGAPLEGPRGFSS</sequence>
<feature type="transmembrane region" description="Helical" evidence="1">
    <location>
        <begin position="91"/>
        <end position="111"/>
    </location>
</feature>
<feature type="transmembrane region" description="Helical" evidence="1">
    <location>
        <begin position="59"/>
        <end position="79"/>
    </location>
</feature>
<organism evidence="2 3">
    <name type="scientific">Aquamicrobium segne</name>
    <dbReference type="NCBI Taxonomy" id="469547"/>
    <lineage>
        <taxon>Bacteria</taxon>
        <taxon>Pseudomonadati</taxon>
        <taxon>Pseudomonadota</taxon>
        <taxon>Alphaproteobacteria</taxon>
        <taxon>Hyphomicrobiales</taxon>
        <taxon>Phyllobacteriaceae</taxon>
        <taxon>Aquamicrobium</taxon>
    </lineage>
</organism>
<dbReference type="InterPro" id="IPR048041">
    <property type="entry name" value="VpsF-like"/>
</dbReference>
<feature type="transmembrane region" description="Helical" evidence="1">
    <location>
        <begin position="192"/>
        <end position="212"/>
    </location>
</feature>
<feature type="transmembrane region" description="Helical" evidence="1">
    <location>
        <begin position="123"/>
        <end position="141"/>
    </location>
</feature>
<keyword evidence="1" id="KW-0812">Transmembrane</keyword>
<keyword evidence="1" id="KW-0472">Membrane</keyword>
<feature type="transmembrane region" description="Helical" evidence="1">
    <location>
        <begin position="153"/>
        <end position="172"/>
    </location>
</feature>
<evidence type="ECO:0000313" key="3">
    <source>
        <dbReference type="Proteomes" id="UP001596016"/>
    </source>
</evidence>
<comment type="caution">
    <text evidence="2">The sequence shown here is derived from an EMBL/GenBank/DDBJ whole genome shotgun (WGS) entry which is preliminary data.</text>
</comment>
<keyword evidence="1" id="KW-1133">Transmembrane helix</keyword>
<feature type="transmembrane region" description="Helical" evidence="1">
    <location>
        <begin position="224"/>
        <end position="240"/>
    </location>
</feature>
<feature type="transmembrane region" description="Helical" evidence="1">
    <location>
        <begin position="246"/>
        <end position="264"/>
    </location>
</feature>
<feature type="transmembrane region" description="Helical" evidence="1">
    <location>
        <begin position="276"/>
        <end position="297"/>
    </location>
</feature>
<accession>A0ABW0GWW8</accession>
<evidence type="ECO:0000256" key="1">
    <source>
        <dbReference type="SAM" id="Phobius"/>
    </source>
</evidence>
<name>A0ABW0GWW8_9HYPH</name>
<feature type="transmembrane region" description="Helical" evidence="1">
    <location>
        <begin position="388"/>
        <end position="406"/>
    </location>
</feature>
<evidence type="ECO:0000313" key="2">
    <source>
        <dbReference type="EMBL" id="MFC5384988.1"/>
    </source>
</evidence>
<keyword evidence="3" id="KW-1185">Reference proteome</keyword>